<dbReference type="Proteomes" id="UP001143309">
    <property type="component" value="Unassembled WGS sequence"/>
</dbReference>
<comment type="similarity">
    <text evidence="2">Belongs to the AB hydrolase superfamily. Hydrolase RutD family.</text>
</comment>
<protein>
    <recommendedName>
        <fullName evidence="2">Putative carbamate hydrolase RutD</fullName>
        <ecNumber evidence="2">3.5.1.-</ecNumber>
    </recommendedName>
    <alternativeName>
        <fullName evidence="2">Aminohydrolase</fullName>
    </alternativeName>
</protein>
<evidence type="ECO:0000313" key="5">
    <source>
        <dbReference type="Proteomes" id="UP001143309"/>
    </source>
</evidence>
<dbReference type="AlphaFoldDB" id="A0A9W6JQS6"/>
<dbReference type="PANTHER" id="PTHR43433:SF10">
    <property type="entry name" value="AB HYDROLASE-1 DOMAIN-CONTAINING PROTEIN"/>
    <property type="match status" value="1"/>
</dbReference>
<dbReference type="InterPro" id="IPR029058">
    <property type="entry name" value="AB_hydrolase_fold"/>
</dbReference>
<dbReference type="EC" id="3.5.1.-" evidence="2"/>
<reference evidence="4" key="2">
    <citation type="submission" date="2023-01" db="EMBL/GenBank/DDBJ databases">
        <authorList>
            <person name="Sun Q."/>
            <person name="Evtushenko L."/>
        </authorList>
    </citation>
    <scope>NUCLEOTIDE SEQUENCE</scope>
    <source>
        <strain evidence="4">VKM B-2748</strain>
    </source>
</reference>
<dbReference type="GO" id="GO:0006212">
    <property type="term" value="P:uracil catabolic process"/>
    <property type="evidence" value="ECO:0007669"/>
    <property type="project" value="UniProtKB-UniRule"/>
</dbReference>
<keyword evidence="1 2" id="KW-0378">Hydrolase</keyword>
<accession>A0A9W6JQS6</accession>
<dbReference type="EMBL" id="BSFL01000002">
    <property type="protein sequence ID" value="GLK80074.1"/>
    <property type="molecule type" value="Genomic_DNA"/>
</dbReference>
<name>A0A9W6JQS6_9HYPH</name>
<keyword evidence="5" id="KW-1185">Reference proteome</keyword>
<comment type="caution">
    <text evidence="4">The sequence shown here is derived from an EMBL/GenBank/DDBJ whole genome shotgun (WGS) entry which is preliminary data.</text>
</comment>
<sequence>MRYDVTGRTGPDAGAVVLSTGLGGFGAYWKPQLAALEARYRVVVYDHRGCGANAGPLPDGYTIGHMADDVIEILDDGGFGPVHFVGHALGGLVGLDLALRRPERLASLTLVNAWAKVASPTLRCFEARTALLRHAGIVAYARAQAIFLYPAEWIAANEARLAADEAHAIEGFQGEDTLLRRIAALSAFDVSRRLSDISTPTLVVAATDDVLVPWTASRDLAEGLPRGRLRLGSGGHASTVTEAPAFNAALLEFLDDL</sequence>
<dbReference type="PANTHER" id="PTHR43433">
    <property type="entry name" value="HYDROLASE, ALPHA/BETA FOLD FAMILY PROTEIN"/>
    <property type="match status" value="1"/>
</dbReference>
<evidence type="ECO:0000313" key="4">
    <source>
        <dbReference type="EMBL" id="GLK80074.1"/>
    </source>
</evidence>
<dbReference type="InterPro" id="IPR019913">
    <property type="entry name" value="Pyrimidine_utilisation_RutD"/>
</dbReference>
<dbReference type="InterPro" id="IPR050471">
    <property type="entry name" value="AB_hydrolase"/>
</dbReference>
<evidence type="ECO:0000256" key="1">
    <source>
        <dbReference type="ARBA" id="ARBA00022801"/>
    </source>
</evidence>
<feature type="domain" description="AB hydrolase-1" evidence="3">
    <location>
        <begin position="15"/>
        <end position="238"/>
    </location>
</feature>
<reference evidence="4" key="1">
    <citation type="journal article" date="2014" name="Int. J. Syst. Evol. Microbiol.">
        <title>Complete genome sequence of Corynebacterium casei LMG S-19264T (=DSM 44701T), isolated from a smear-ripened cheese.</title>
        <authorList>
            <consortium name="US DOE Joint Genome Institute (JGI-PGF)"/>
            <person name="Walter F."/>
            <person name="Albersmeier A."/>
            <person name="Kalinowski J."/>
            <person name="Ruckert C."/>
        </authorList>
    </citation>
    <scope>NUCLEOTIDE SEQUENCE</scope>
    <source>
        <strain evidence="4">VKM B-2748</strain>
    </source>
</reference>
<comment type="catalytic activity">
    <reaction evidence="2">
        <text>carbamate + 2 H(+) = NH4(+) + CO2</text>
        <dbReference type="Rhea" id="RHEA:15649"/>
        <dbReference type="ChEBI" id="CHEBI:13941"/>
        <dbReference type="ChEBI" id="CHEBI:15378"/>
        <dbReference type="ChEBI" id="CHEBI:16526"/>
        <dbReference type="ChEBI" id="CHEBI:28938"/>
    </reaction>
</comment>
<dbReference type="GO" id="GO:0016811">
    <property type="term" value="F:hydrolase activity, acting on carbon-nitrogen (but not peptide) bonds, in linear amides"/>
    <property type="evidence" value="ECO:0007669"/>
    <property type="project" value="InterPro"/>
</dbReference>
<proteinExistence type="inferred from homology"/>
<dbReference type="PRINTS" id="PR00111">
    <property type="entry name" value="ABHYDROLASE"/>
</dbReference>
<dbReference type="Pfam" id="PF00561">
    <property type="entry name" value="Abhydrolase_1"/>
    <property type="match status" value="1"/>
</dbReference>
<dbReference type="Gene3D" id="3.40.50.1820">
    <property type="entry name" value="alpha/beta hydrolase"/>
    <property type="match status" value="1"/>
</dbReference>
<organism evidence="4 5">
    <name type="scientific">Methylopila turkensis</name>
    <dbReference type="NCBI Taxonomy" id="1437816"/>
    <lineage>
        <taxon>Bacteria</taxon>
        <taxon>Pseudomonadati</taxon>
        <taxon>Pseudomonadota</taxon>
        <taxon>Alphaproteobacteria</taxon>
        <taxon>Hyphomicrobiales</taxon>
        <taxon>Methylopilaceae</taxon>
        <taxon>Methylopila</taxon>
    </lineage>
</organism>
<dbReference type="InterPro" id="IPR000073">
    <property type="entry name" value="AB_hydrolase_1"/>
</dbReference>
<dbReference type="RefSeq" id="WP_271200546.1">
    <property type="nucleotide sequence ID" value="NZ_BSFL01000002.1"/>
</dbReference>
<evidence type="ECO:0000259" key="3">
    <source>
        <dbReference type="Pfam" id="PF00561"/>
    </source>
</evidence>
<dbReference type="NCBIfam" id="TIGR03611">
    <property type="entry name" value="RutD"/>
    <property type="match status" value="1"/>
</dbReference>
<dbReference type="HAMAP" id="MF_00832">
    <property type="entry name" value="RutD"/>
    <property type="match status" value="1"/>
</dbReference>
<gene>
    <name evidence="2 4" type="primary">rutD</name>
    <name evidence="4" type="ORF">GCM10008174_18150</name>
</gene>
<dbReference type="SUPFAM" id="SSF53474">
    <property type="entry name" value="alpha/beta-Hydrolases"/>
    <property type="match status" value="1"/>
</dbReference>
<dbReference type="GO" id="GO:0019740">
    <property type="term" value="P:nitrogen utilization"/>
    <property type="evidence" value="ECO:0007669"/>
    <property type="project" value="UniProtKB-UniRule"/>
</dbReference>
<evidence type="ECO:0000256" key="2">
    <source>
        <dbReference type="HAMAP-Rule" id="MF_00832"/>
    </source>
</evidence>
<comment type="function">
    <text evidence="2">Involved in pyrimidine catabolism. May facilitate the hydrolysis of carbamate, a reaction that can also occur spontaneously.</text>
</comment>